<evidence type="ECO:0000256" key="3">
    <source>
        <dbReference type="ARBA" id="ARBA00022839"/>
    </source>
</evidence>
<dbReference type="InterPro" id="IPR013520">
    <property type="entry name" value="Ribonucl_H"/>
</dbReference>
<evidence type="ECO:0000256" key="2">
    <source>
        <dbReference type="ARBA" id="ARBA00022801"/>
    </source>
</evidence>
<organism evidence="5 6">
    <name type="scientific">bacterium (Candidatus Blackallbacteria) CG17_big_fil_post_rev_8_21_14_2_50_48_46</name>
    <dbReference type="NCBI Taxonomy" id="2014261"/>
    <lineage>
        <taxon>Bacteria</taxon>
        <taxon>Candidatus Blackallbacteria</taxon>
    </lineage>
</organism>
<evidence type="ECO:0000256" key="1">
    <source>
        <dbReference type="ARBA" id="ARBA00022722"/>
    </source>
</evidence>
<dbReference type="CDD" id="cd06127">
    <property type="entry name" value="DEDDh"/>
    <property type="match status" value="1"/>
</dbReference>
<accession>A0A2M7FYG4</accession>
<reference evidence="5 6" key="1">
    <citation type="submission" date="2017-09" db="EMBL/GenBank/DDBJ databases">
        <title>Depth-based differentiation of microbial function through sediment-hosted aquifers and enrichment of novel symbionts in the deep terrestrial subsurface.</title>
        <authorList>
            <person name="Probst A.J."/>
            <person name="Ladd B."/>
            <person name="Jarett J.K."/>
            <person name="Geller-Mcgrath D.E."/>
            <person name="Sieber C.M."/>
            <person name="Emerson J.B."/>
            <person name="Anantharaman K."/>
            <person name="Thomas B.C."/>
            <person name="Malmstrom R."/>
            <person name="Stieglmeier M."/>
            <person name="Klingl A."/>
            <person name="Woyke T."/>
            <person name="Ryan C.M."/>
            <person name="Banfield J.F."/>
        </authorList>
    </citation>
    <scope>NUCLEOTIDE SEQUENCE [LARGE SCALE GENOMIC DNA]</scope>
    <source>
        <strain evidence="5">CG17_big_fil_post_rev_8_21_14_2_50_48_46</strain>
    </source>
</reference>
<keyword evidence="2" id="KW-0378">Hydrolase</keyword>
<proteinExistence type="predicted"/>
<dbReference type="SMART" id="SM00479">
    <property type="entry name" value="EXOIII"/>
    <property type="match status" value="1"/>
</dbReference>
<keyword evidence="3 5" id="KW-0269">Exonuclease</keyword>
<dbReference type="Proteomes" id="UP000231019">
    <property type="component" value="Unassembled WGS sequence"/>
</dbReference>
<sequence>MGQFSLFDTEEFVKDEVFIFFDTETNGLPYNFNAPITEVDNWPRMIQLAWIQADAQQNELSRGDYLIFPENFYVYESVHGITNDQAMKEGHDLTEVLQKFSKVVQESTVLVAHNISFDDKILGAEFIRKGLPNPMKELNRICTMESTVDFVAIKSGNRNKFPKLEELHHKLFNMGFEGAHNAMVDVEALARCFWELKKNNIVSLY</sequence>
<feature type="domain" description="Exonuclease" evidence="4">
    <location>
        <begin position="17"/>
        <end position="202"/>
    </location>
</feature>
<dbReference type="PANTHER" id="PTHR30231:SF4">
    <property type="entry name" value="PROTEIN NEN2"/>
    <property type="match status" value="1"/>
</dbReference>
<evidence type="ECO:0000313" key="5">
    <source>
        <dbReference type="EMBL" id="PIW14196.1"/>
    </source>
</evidence>
<dbReference type="SUPFAM" id="SSF53098">
    <property type="entry name" value="Ribonuclease H-like"/>
    <property type="match status" value="1"/>
</dbReference>
<dbReference type="GO" id="GO:0003676">
    <property type="term" value="F:nucleic acid binding"/>
    <property type="evidence" value="ECO:0007669"/>
    <property type="project" value="InterPro"/>
</dbReference>
<gene>
    <name evidence="5" type="ORF">COW36_22735</name>
</gene>
<comment type="caution">
    <text evidence="5">The sequence shown here is derived from an EMBL/GenBank/DDBJ whole genome shotgun (WGS) entry which is preliminary data.</text>
</comment>
<evidence type="ECO:0000259" key="4">
    <source>
        <dbReference type="SMART" id="SM00479"/>
    </source>
</evidence>
<dbReference type="AlphaFoldDB" id="A0A2M7FYG4"/>
<dbReference type="Gene3D" id="3.30.420.10">
    <property type="entry name" value="Ribonuclease H-like superfamily/Ribonuclease H"/>
    <property type="match status" value="1"/>
</dbReference>
<evidence type="ECO:0000313" key="6">
    <source>
        <dbReference type="Proteomes" id="UP000231019"/>
    </source>
</evidence>
<dbReference type="Pfam" id="PF00929">
    <property type="entry name" value="RNase_T"/>
    <property type="match status" value="1"/>
</dbReference>
<dbReference type="InterPro" id="IPR036397">
    <property type="entry name" value="RNaseH_sf"/>
</dbReference>
<dbReference type="GO" id="GO:0008408">
    <property type="term" value="F:3'-5' exonuclease activity"/>
    <property type="evidence" value="ECO:0007669"/>
    <property type="project" value="TreeGrafter"/>
</dbReference>
<name>A0A2M7FYG4_9BACT</name>
<dbReference type="PANTHER" id="PTHR30231">
    <property type="entry name" value="DNA POLYMERASE III SUBUNIT EPSILON"/>
    <property type="match status" value="1"/>
</dbReference>
<keyword evidence="1" id="KW-0540">Nuclease</keyword>
<protein>
    <submittedName>
        <fullName evidence="5">3'-5' exonuclease</fullName>
    </submittedName>
</protein>
<dbReference type="EMBL" id="PFFQ01000063">
    <property type="protein sequence ID" value="PIW14196.1"/>
    <property type="molecule type" value="Genomic_DNA"/>
</dbReference>
<dbReference type="InterPro" id="IPR012337">
    <property type="entry name" value="RNaseH-like_sf"/>
</dbReference>